<dbReference type="HOGENOM" id="CLU_2748822_0_0_6"/>
<protein>
    <submittedName>
        <fullName evidence="1">Uncharacterized protein</fullName>
    </submittedName>
</protein>
<proteinExistence type="predicted"/>
<evidence type="ECO:0000313" key="1">
    <source>
        <dbReference type="EMBL" id="AGP79942.1"/>
    </source>
</evidence>
<dbReference type="BioCyc" id="AMAC1300253:G12YX-3589-MONOMER"/>
<dbReference type="Proteomes" id="UP000014909">
    <property type="component" value="Plasmid unnamed"/>
</dbReference>
<dbReference type="AlphaFoldDB" id="S5AID6"/>
<name>S5AID6_9ALTE</name>
<dbReference type="PATRIC" id="fig|1300253.3.peg.4709"/>
<sequence>MQKQAVFDITVSETYTEEAVTVTVKATSPSSAQSYGDVLAAQMPSQTIDCGDMGLNDTEWFCSEVRLTNK</sequence>
<reference evidence="1 2" key="1">
    <citation type="journal article" date="2013" name="Genome Biol. Evol.">
        <title>Genomic Diversity of "Deep Ecotype" Alteromonas macleodii Isolates: Evidence for Pan-Mediterranean Clonal Frames.</title>
        <authorList>
            <person name="Lopez-Perez M."/>
            <person name="Gonzaga A."/>
            <person name="Rodriguez-Valera F."/>
        </authorList>
    </citation>
    <scope>NUCLEOTIDE SEQUENCE [LARGE SCALE GENOMIC DNA]</scope>
    <source>
        <strain evidence="2">'English Channel 615'</strain>
        <plasmid evidence="2">Plasmid</plasmid>
    </source>
</reference>
<evidence type="ECO:0000313" key="2">
    <source>
        <dbReference type="Proteomes" id="UP000014909"/>
    </source>
</evidence>
<organism evidence="1 2">
    <name type="scientific">Alteromonas mediterranea 615</name>
    <dbReference type="NCBI Taxonomy" id="1300253"/>
    <lineage>
        <taxon>Bacteria</taxon>
        <taxon>Pseudomonadati</taxon>
        <taxon>Pseudomonadota</taxon>
        <taxon>Gammaproteobacteria</taxon>
        <taxon>Alteromonadales</taxon>
        <taxon>Alteromonadaceae</taxon>
        <taxon>Alteromonas/Salinimonas group</taxon>
        <taxon>Alteromonas</taxon>
    </lineage>
</organism>
<accession>S5AID6</accession>
<dbReference type="EMBL" id="CP004847">
    <property type="protein sequence ID" value="AGP79942.1"/>
    <property type="molecule type" value="Genomic_DNA"/>
</dbReference>
<gene>
    <name evidence="1" type="ORF">I633_22611</name>
</gene>
<dbReference type="KEGG" id="amh:I633_22611"/>
<keyword evidence="1" id="KW-0614">Plasmid</keyword>
<geneLocation type="plasmid" evidence="1">
    <name>unnamed</name>
</geneLocation>